<dbReference type="Gene3D" id="1.20.1250.20">
    <property type="entry name" value="MFS general substrate transporter like domains"/>
    <property type="match status" value="1"/>
</dbReference>
<feature type="transmembrane region" description="Helical" evidence="7">
    <location>
        <begin position="338"/>
        <end position="359"/>
    </location>
</feature>
<accession>A0A4U1L1E2</accession>
<evidence type="ECO:0000259" key="8">
    <source>
        <dbReference type="PROSITE" id="PS50850"/>
    </source>
</evidence>
<dbReference type="PROSITE" id="PS50850">
    <property type="entry name" value="MFS"/>
    <property type="match status" value="1"/>
</dbReference>
<dbReference type="InterPro" id="IPR011701">
    <property type="entry name" value="MFS"/>
</dbReference>
<feature type="transmembrane region" description="Helical" evidence="7">
    <location>
        <begin position="152"/>
        <end position="173"/>
    </location>
</feature>
<feature type="transmembrane region" description="Helical" evidence="7">
    <location>
        <begin position="213"/>
        <end position="235"/>
    </location>
</feature>
<organism evidence="9 10">
    <name type="scientific">Sphingomonas baiyangensis</name>
    <dbReference type="NCBI Taxonomy" id="2572576"/>
    <lineage>
        <taxon>Bacteria</taxon>
        <taxon>Pseudomonadati</taxon>
        <taxon>Pseudomonadota</taxon>
        <taxon>Alphaproteobacteria</taxon>
        <taxon>Sphingomonadales</taxon>
        <taxon>Sphingomonadaceae</taxon>
        <taxon>Sphingomonas</taxon>
    </lineage>
</organism>
<comment type="subcellular location">
    <subcellularLocation>
        <location evidence="1">Membrane</location>
        <topology evidence="1">Multi-pass membrane protein</topology>
    </subcellularLocation>
</comment>
<evidence type="ECO:0000256" key="4">
    <source>
        <dbReference type="ARBA" id="ARBA00022989"/>
    </source>
</evidence>
<comment type="caution">
    <text evidence="9">The sequence shown here is derived from an EMBL/GenBank/DDBJ whole genome shotgun (WGS) entry which is preliminary data.</text>
</comment>
<evidence type="ECO:0000256" key="3">
    <source>
        <dbReference type="ARBA" id="ARBA00022692"/>
    </source>
</evidence>
<gene>
    <name evidence="9" type="ORF">FBR43_07650</name>
</gene>
<feature type="transmembrane region" description="Helical" evidence="7">
    <location>
        <begin position="60"/>
        <end position="82"/>
    </location>
</feature>
<dbReference type="OrthoDB" id="7442224at2"/>
<protein>
    <submittedName>
        <fullName evidence="9">MFS transporter</fullName>
    </submittedName>
</protein>
<feature type="transmembrane region" description="Helical" evidence="7">
    <location>
        <begin position="398"/>
        <end position="420"/>
    </location>
</feature>
<evidence type="ECO:0000313" key="9">
    <source>
        <dbReference type="EMBL" id="TKD50657.1"/>
    </source>
</evidence>
<dbReference type="GO" id="GO:0016020">
    <property type="term" value="C:membrane"/>
    <property type="evidence" value="ECO:0007669"/>
    <property type="project" value="UniProtKB-SubCell"/>
</dbReference>
<feature type="transmembrane region" description="Helical" evidence="7">
    <location>
        <begin position="185"/>
        <end position="207"/>
    </location>
</feature>
<keyword evidence="5 7" id="KW-0472">Membrane</keyword>
<dbReference type="PANTHER" id="PTHR23505">
    <property type="entry name" value="SPINSTER"/>
    <property type="match status" value="1"/>
</dbReference>
<keyword evidence="10" id="KW-1185">Reference proteome</keyword>
<dbReference type="AlphaFoldDB" id="A0A4U1L1E2"/>
<dbReference type="GO" id="GO:0022857">
    <property type="term" value="F:transmembrane transporter activity"/>
    <property type="evidence" value="ECO:0007669"/>
    <property type="project" value="InterPro"/>
</dbReference>
<sequence>MRRRGRTSGSTATCSSASPRRYPAPTASIISRCSEAVASLAADHRDAAERLLSRRYRARFLALLLAVCTLTFMDRAVLSAVAQPLKLDLGFSDFQLGLLQGLSFALLYATMGVPIGRLAERHSRLWILAISITVFSVATLLCGLATGFLQLFLLRMTVGVGEAGFMSPTSSLVGDHYPASQRASALSVIMLGSPIGNAIGAIAGGWIADEWGWRVAFYAMGAPGIVVAALLLILLREPPRGLAEGAPPERRPAESFGTVLRTVFAKRTYIHALAGATLATFGLVAIGQFQMVFFVRAYALSLTDAGLIQGASVFVALSLGTLIGGFGSDWAAKRDKRWSLWMPAIGVTGAAIAYSVGFLATSLPVSIGALLLGGMLLFLFYTPTYATAQNLVGPRMRATAVAIIAMCCGLVGSGLGPTWLGFASDRIAASVGGAEASATGIRYALASVTLAFLWSAIHYLIAARTLRGDLYQAPEVR</sequence>
<dbReference type="InterPro" id="IPR020846">
    <property type="entry name" value="MFS_dom"/>
</dbReference>
<evidence type="ECO:0000256" key="5">
    <source>
        <dbReference type="ARBA" id="ARBA00023136"/>
    </source>
</evidence>
<feature type="transmembrane region" description="Helical" evidence="7">
    <location>
        <begin position="307"/>
        <end position="326"/>
    </location>
</feature>
<dbReference type="InterPro" id="IPR036259">
    <property type="entry name" value="MFS_trans_sf"/>
</dbReference>
<dbReference type="Proteomes" id="UP000309138">
    <property type="component" value="Unassembled WGS sequence"/>
</dbReference>
<proteinExistence type="predicted"/>
<keyword evidence="2" id="KW-0813">Transport</keyword>
<dbReference type="PANTHER" id="PTHR23505:SF79">
    <property type="entry name" value="PROTEIN SPINSTER"/>
    <property type="match status" value="1"/>
</dbReference>
<dbReference type="Pfam" id="PF07690">
    <property type="entry name" value="MFS_1"/>
    <property type="match status" value="1"/>
</dbReference>
<feature type="transmembrane region" description="Helical" evidence="7">
    <location>
        <begin position="269"/>
        <end position="295"/>
    </location>
</feature>
<dbReference type="InterPro" id="IPR044770">
    <property type="entry name" value="MFS_spinster-like"/>
</dbReference>
<feature type="transmembrane region" description="Helical" evidence="7">
    <location>
        <begin position="440"/>
        <end position="461"/>
    </location>
</feature>
<feature type="region of interest" description="Disordered" evidence="6">
    <location>
        <begin position="1"/>
        <end position="20"/>
    </location>
</feature>
<feature type="compositionally biased region" description="Low complexity" evidence="6">
    <location>
        <begin position="7"/>
        <end position="18"/>
    </location>
</feature>
<evidence type="ECO:0000256" key="1">
    <source>
        <dbReference type="ARBA" id="ARBA00004141"/>
    </source>
</evidence>
<evidence type="ECO:0000313" key="10">
    <source>
        <dbReference type="Proteomes" id="UP000309138"/>
    </source>
</evidence>
<feature type="transmembrane region" description="Helical" evidence="7">
    <location>
        <begin position="94"/>
        <end position="113"/>
    </location>
</feature>
<dbReference type="SUPFAM" id="SSF103473">
    <property type="entry name" value="MFS general substrate transporter"/>
    <property type="match status" value="1"/>
</dbReference>
<dbReference type="EMBL" id="SWKR01000002">
    <property type="protein sequence ID" value="TKD50657.1"/>
    <property type="molecule type" value="Genomic_DNA"/>
</dbReference>
<keyword evidence="4 7" id="KW-1133">Transmembrane helix</keyword>
<keyword evidence="3 7" id="KW-0812">Transmembrane</keyword>
<evidence type="ECO:0000256" key="7">
    <source>
        <dbReference type="SAM" id="Phobius"/>
    </source>
</evidence>
<feature type="transmembrane region" description="Helical" evidence="7">
    <location>
        <begin position="365"/>
        <end position="386"/>
    </location>
</feature>
<evidence type="ECO:0000256" key="6">
    <source>
        <dbReference type="SAM" id="MobiDB-lite"/>
    </source>
</evidence>
<dbReference type="CDD" id="cd17328">
    <property type="entry name" value="MFS_spinster_like"/>
    <property type="match status" value="1"/>
</dbReference>
<feature type="transmembrane region" description="Helical" evidence="7">
    <location>
        <begin position="125"/>
        <end position="146"/>
    </location>
</feature>
<name>A0A4U1L1E2_9SPHN</name>
<feature type="domain" description="Major facilitator superfamily (MFS) profile" evidence="8">
    <location>
        <begin position="60"/>
        <end position="464"/>
    </location>
</feature>
<evidence type="ECO:0000256" key="2">
    <source>
        <dbReference type="ARBA" id="ARBA00022448"/>
    </source>
</evidence>
<reference evidence="9 10" key="1">
    <citation type="submission" date="2019-04" db="EMBL/GenBank/DDBJ databases">
        <authorList>
            <person name="Yang Y."/>
            <person name="Wei D."/>
        </authorList>
    </citation>
    <scope>NUCLEOTIDE SEQUENCE [LARGE SCALE GENOMIC DNA]</scope>
    <source>
        <strain evidence="9 10">L-1-4w-11</strain>
    </source>
</reference>